<feature type="binding site" evidence="12">
    <location>
        <position position="135"/>
    </location>
    <ligand>
        <name>Zn(2+)</name>
        <dbReference type="ChEBI" id="CHEBI:29105"/>
    </ligand>
</feature>
<evidence type="ECO:0000256" key="10">
    <source>
        <dbReference type="PIRSR" id="PIRSR038994-1"/>
    </source>
</evidence>
<sequence length="389" mass="42500">MDLFLAGASIFHGETKLIPSGYLRVKNGKIAEIGSQEHVKPEAGEQQIILPKDGLILPGMIDVHVHGANGSDFMDGTVQSFTQIASTLPKEGVTSFLATTMTQKKEELDHVLYQLGKWICSNHLGQAHCLGIHLEGPFINQDRSGAQPKAFVRSPDIYLFMEWQQTASEQIRLVTLAPEEKGAIQLIKYLTQTGVVASIGHSDATFQQCQQAIAAGVTHITHLFNGMRGLHHREPGVVGAAFLHDDVMVEVIADGVHVHPEILRIALKQLTSSRLILITDAMRAKCLQAGIYDLGGQKVYVSDDEARLHDGTLAGSTCKMNEVAQRMSHLGCSVQEIVRMTSINPAKQLNLFKLKGSIEIGKDADLVVVDQDWKVKLTICQGVVTYADL</sequence>
<dbReference type="Gene3D" id="3.20.20.140">
    <property type="entry name" value="Metal-dependent hydrolases"/>
    <property type="match status" value="1"/>
</dbReference>
<evidence type="ECO:0000256" key="6">
    <source>
        <dbReference type="ARBA" id="ARBA00023277"/>
    </source>
</evidence>
<dbReference type="AlphaFoldDB" id="A0A4V2UVA5"/>
<feature type="binding site" evidence="12">
    <location>
        <position position="201"/>
    </location>
    <ligand>
        <name>Zn(2+)</name>
        <dbReference type="ChEBI" id="CHEBI:29105"/>
    </ligand>
</feature>
<keyword evidence="15" id="KW-1185">Reference proteome</keyword>
<gene>
    <name evidence="14" type="ORF">EDD58_103472</name>
</gene>
<feature type="binding site" evidence="11">
    <location>
        <position position="233"/>
    </location>
    <ligand>
        <name>substrate</name>
    </ligand>
</feature>
<dbReference type="SUPFAM" id="SSF51338">
    <property type="entry name" value="Composite domain of metallo-dependent hydrolases"/>
    <property type="match status" value="1"/>
</dbReference>
<comment type="caution">
    <text evidence="14">The sequence shown here is derived from an EMBL/GenBank/DDBJ whole genome shotgun (WGS) entry which is preliminary data.</text>
</comment>
<dbReference type="SUPFAM" id="SSF51556">
    <property type="entry name" value="Metallo-dependent hydrolases"/>
    <property type="match status" value="1"/>
</dbReference>
<comment type="cofactor">
    <cofactor evidence="12">
        <name>a divalent metal cation</name>
        <dbReference type="ChEBI" id="CHEBI:60240"/>
    </cofactor>
    <text evidence="12">Binds 1 divalent metal cation per subunit.</text>
</comment>
<comment type="catalytic activity">
    <reaction evidence="7">
        <text>N-acetyl-D-glucosamine 6-phosphate + H2O = D-glucosamine 6-phosphate + acetate</text>
        <dbReference type="Rhea" id="RHEA:22936"/>
        <dbReference type="ChEBI" id="CHEBI:15377"/>
        <dbReference type="ChEBI" id="CHEBI:30089"/>
        <dbReference type="ChEBI" id="CHEBI:57513"/>
        <dbReference type="ChEBI" id="CHEBI:58725"/>
        <dbReference type="EC" id="3.5.1.25"/>
    </reaction>
</comment>
<reference evidence="14 15" key="1">
    <citation type="submission" date="2019-03" db="EMBL/GenBank/DDBJ databases">
        <title>Genomic Encyclopedia of Type Strains, Phase IV (KMG-IV): sequencing the most valuable type-strain genomes for metagenomic binning, comparative biology and taxonomic classification.</title>
        <authorList>
            <person name="Goeker M."/>
        </authorList>
    </citation>
    <scope>NUCLEOTIDE SEQUENCE [LARGE SCALE GENOMIC DNA]</scope>
    <source>
        <strain evidence="14 15">DSM 45707</strain>
    </source>
</reference>
<dbReference type="FunFam" id="3.20.20.140:FF:000004">
    <property type="entry name" value="N-acetylglucosamine-6-phosphate deacetylase"/>
    <property type="match status" value="1"/>
</dbReference>
<feature type="active site" description="Proton donor/acceptor" evidence="10">
    <location>
        <position position="280"/>
    </location>
</feature>
<dbReference type="PIRSF" id="PIRSF038994">
    <property type="entry name" value="NagA"/>
    <property type="match status" value="1"/>
</dbReference>
<dbReference type="NCBIfam" id="TIGR00221">
    <property type="entry name" value="nagA"/>
    <property type="match status" value="1"/>
</dbReference>
<comment type="pathway">
    <text evidence="8">Amino-sugar metabolism; N-acetylneuraminate degradation; D-fructose 6-phosphate from N-acetylneuraminate: step 4/5.</text>
</comment>
<dbReference type="RefSeq" id="WP_131924403.1">
    <property type="nucleotide sequence ID" value="NZ_SMAG01000003.1"/>
</dbReference>
<dbReference type="EC" id="3.5.1.25" evidence="2"/>
<evidence type="ECO:0000256" key="8">
    <source>
        <dbReference type="ARBA" id="ARBA00060590"/>
    </source>
</evidence>
<accession>A0A4V2UVA5</accession>
<organism evidence="14 15">
    <name type="scientific">Hazenella coriacea</name>
    <dbReference type="NCBI Taxonomy" id="1179467"/>
    <lineage>
        <taxon>Bacteria</taxon>
        <taxon>Bacillati</taxon>
        <taxon>Bacillota</taxon>
        <taxon>Bacilli</taxon>
        <taxon>Bacillales</taxon>
        <taxon>Thermoactinomycetaceae</taxon>
        <taxon>Hazenella</taxon>
    </lineage>
</organism>
<keyword evidence="6 9" id="KW-0119">Carbohydrate metabolism</keyword>
<dbReference type="GO" id="GO:0006046">
    <property type="term" value="P:N-acetylglucosamine catabolic process"/>
    <property type="evidence" value="ECO:0007669"/>
    <property type="project" value="TreeGrafter"/>
</dbReference>
<evidence type="ECO:0000256" key="3">
    <source>
        <dbReference type="ARBA" id="ARBA00018029"/>
    </source>
</evidence>
<evidence type="ECO:0000256" key="11">
    <source>
        <dbReference type="PIRSR" id="PIRSR038994-2"/>
    </source>
</evidence>
<evidence type="ECO:0000256" key="4">
    <source>
        <dbReference type="ARBA" id="ARBA00022723"/>
    </source>
</evidence>
<keyword evidence="5 9" id="KW-0378">Hydrolase</keyword>
<dbReference type="Gene3D" id="2.30.40.10">
    <property type="entry name" value="Urease, subunit C, domain 1"/>
    <property type="match status" value="1"/>
</dbReference>
<feature type="domain" description="Amidohydrolase-related" evidence="13">
    <location>
        <begin position="56"/>
        <end position="383"/>
    </location>
</feature>
<dbReference type="InterPro" id="IPR003764">
    <property type="entry name" value="GlcNAc_6-P_deAcase"/>
</dbReference>
<dbReference type="Pfam" id="PF01979">
    <property type="entry name" value="Amidohydro_1"/>
    <property type="match status" value="1"/>
</dbReference>
<dbReference type="OrthoDB" id="9776488at2"/>
<dbReference type="GO" id="GO:0046872">
    <property type="term" value="F:metal ion binding"/>
    <property type="evidence" value="ECO:0007669"/>
    <property type="project" value="UniProtKB-KW"/>
</dbReference>
<evidence type="ECO:0000259" key="13">
    <source>
        <dbReference type="Pfam" id="PF01979"/>
    </source>
</evidence>
<name>A0A4V2UVA5_9BACL</name>
<evidence type="ECO:0000256" key="5">
    <source>
        <dbReference type="ARBA" id="ARBA00022801"/>
    </source>
</evidence>
<dbReference type="CDD" id="cd00854">
    <property type="entry name" value="NagA"/>
    <property type="match status" value="1"/>
</dbReference>
<feature type="binding site" evidence="11">
    <location>
        <position position="146"/>
    </location>
    <ligand>
        <name>substrate</name>
    </ligand>
</feature>
<dbReference type="InterPro" id="IPR006680">
    <property type="entry name" value="Amidohydro-rel"/>
</dbReference>
<evidence type="ECO:0000256" key="12">
    <source>
        <dbReference type="PIRSR" id="PIRSR038994-3"/>
    </source>
</evidence>
<feature type="binding site" evidence="12">
    <location>
        <position position="222"/>
    </location>
    <ligand>
        <name>Zn(2+)</name>
        <dbReference type="ChEBI" id="CHEBI:29105"/>
    </ligand>
</feature>
<evidence type="ECO:0000256" key="2">
    <source>
        <dbReference type="ARBA" id="ARBA00011899"/>
    </source>
</evidence>
<feature type="binding site" evidence="11">
    <location>
        <begin position="225"/>
        <end position="226"/>
    </location>
    <ligand>
        <name>substrate</name>
    </ligand>
</feature>
<evidence type="ECO:0000256" key="7">
    <source>
        <dbReference type="ARBA" id="ARBA00047647"/>
    </source>
</evidence>
<dbReference type="GO" id="GO:0008448">
    <property type="term" value="F:N-acetylglucosamine-6-phosphate deacetylase activity"/>
    <property type="evidence" value="ECO:0007669"/>
    <property type="project" value="UniProtKB-EC"/>
</dbReference>
<comment type="similarity">
    <text evidence="1 9">Belongs to the metallo-dependent hydrolases superfamily. NagA family.</text>
</comment>
<evidence type="ECO:0000256" key="1">
    <source>
        <dbReference type="ARBA" id="ARBA00010716"/>
    </source>
</evidence>
<feature type="binding site" evidence="11">
    <location>
        <position position="257"/>
    </location>
    <ligand>
        <name>substrate</name>
    </ligand>
</feature>
<dbReference type="PANTHER" id="PTHR11113">
    <property type="entry name" value="N-ACETYLGLUCOSAMINE-6-PHOSPHATE DEACETYLASE"/>
    <property type="match status" value="1"/>
</dbReference>
<feature type="binding site" evidence="11">
    <location>
        <begin position="313"/>
        <end position="315"/>
    </location>
    <ligand>
        <name>substrate</name>
    </ligand>
</feature>
<dbReference type="PANTHER" id="PTHR11113:SF14">
    <property type="entry name" value="N-ACETYLGLUCOSAMINE-6-PHOSPHATE DEACETYLASE"/>
    <property type="match status" value="1"/>
</dbReference>
<evidence type="ECO:0000256" key="9">
    <source>
        <dbReference type="PIRNR" id="PIRNR038994"/>
    </source>
</evidence>
<keyword evidence="4 12" id="KW-0479">Metal-binding</keyword>
<evidence type="ECO:0000313" key="14">
    <source>
        <dbReference type="EMBL" id="TCS95047.1"/>
    </source>
</evidence>
<evidence type="ECO:0000313" key="15">
    <source>
        <dbReference type="Proteomes" id="UP000294937"/>
    </source>
</evidence>
<dbReference type="EMBL" id="SMAG01000003">
    <property type="protein sequence ID" value="TCS95047.1"/>
    <property type="molecule type" value="Genomic_DNA"/>
</dbReference>
<dbReference type="InterPro" id="IPR011059">
    <property type="entry name" value="Metal-dep_hydrolase_composite"/>
</dbReference>
<protein>
    <recommendedName>
        <fullName evidence="3">N-acetylglucosamine-6-phosphate deacetylase</fullName>
        <ecNumber evidence="2">3.5.1.25</ecNumber>
    </recommendedName>
</protein>
<dbReference type="InterPro" id="IPR032466">
    <property type="entry name" value="Metal_Hydrolase"/>
</dbReference>
<proteinExistence type="inferred from homology"/>
<dbReference type="Proteomes" id="UP000294937">
    <property type="component" value="Unassembled WGS sequence"/>
</dbReference>